<dbReference type="InterPro" id="IPR031570">
    <property type="entry name" value="NBEA/BDCP_DUF4704"/>
</dbReference>
<feature type="domain" description="ELMO" evidence="5">
    <location>
        <begin position="2945"/>
        <end position="3116"/>
    </location>
</feature>
<evidence type="ECO:0000259" key="4">
    <source>
        <dbReference type="PROSITE" id="PS50197"/>
    </source>
</evidence>
<evidence type="ECO:0000256" key="3">
    <source>
        <dbReference type="SAM" id="MobiDB-lite"/>
    </source>
</evidence>
<dbReference type="RefSeq" id="XP_067823910.1">
    <property type="nucleotide sequence ID" value="XM_067960078.1"/>
</dbReference>
<feature type="region of interest" description="Disordered" evidence="3">
    <location>
        <begin position="717"/>
        <end position="741"/>
    </location>
</feature>
<dbReference type="InterPro" id="IPR000409">
    <property type="entry name" value="BEACH_dom"/>
</dbReference>
<dbReference type="GeneID" id="94345749"/>
<dbReference type="Pfam" id="PF15787">
    <property type="entry name" value="DUF4704"/>
    <property type="match status" value="1"/>
</dbReference>
<dbReference type="InterPro" id="IPR036322">
    <property type="entry name" value="WD40_repeat_dom_sf"/>
</dbReference>
<evidence type="ECO:0000313" key="7">
    <source>
        <dbReference type="Proteomes" id="UP000294530"/>
    </source>
</evidence>
<feature type="region of interest" description="Disordered" evidence="3">
    <location>
        <begin position="1255"/>
        <end position="1278"/>
    </location>
</feature>
<dbReference type="SUPFAM" id="SSF49899">
    <property type="entry name" value="Concanavalin A-like lectins/glucanases"/>
    <property type="match status" value="1"/>
</dbReference>
<keyword evidence="2" id="KW-0677">Repeat</keyword>
<dbReference type="InterPro" id="IPR006816">
    <property type="entry name" value="ELMO_dom"/>
</dbReference>
<dbReference type="SUPFAM" id="SSF50978">
    <property type="entry name" value="WD40 repeat-like"/>
    <property type="match status" value="1"/>
</dbReference>
<dbReference type="InterPro" id="IPR046851">
    <property type="entry name" value="NBCH_WD40"/>
</dbReference>
<feature type="compositionally biased region" description="Polar residues" evidence="3">
    <location>
        <begin position="717"/>
        <end position="732"/>
    </location>
</feature>
<dbReference type="InterPro" id="IPR050865">
    <property type="entry name" value="BEACH_Domain"/>
</dbReference>
<dbReference type="Gene3D" id="2.30.29.30">
    <property type="entry name" value="Pleckstrin-homology domain (PH domain)/Phosphotyrosine-binding domain (PTB)"/>
    <property type="match status" value="1"/>
</dbReference>
<dbReference type="Proteomes" id="UP000294530">
    <property type="component" value="Unassembled WGS sequence"/>
</dbReference>
<dbReference type="InterPro" id="IPR013320">
    <property type="entry name" value="ConA-like_dom_sf"/>
</dbReference>
<dbReference type="Pfam" id="PF02138">
    <property type="entry name" value="Beach"/>
    <property type="match status" value="1"/>
</dbReference>
<protein>
    <recommendedName>
        <fullName evidence="8">BEACH domain-containing protein</fullName>
    </recommendedName>
</protein>
<organism evidence="6 7">
    <name type="scientific">Bremia lactucae</name>
    <name type="common">Lettuce downy mildew</name>
    <dbReference type="NCBI Taxonomy" id="4779"/>
    <lineage>
        <taxon>Eukaryota</taxon>
        <taxon>Sar</taxon>
        <taxon>Stramenopiles</taxon>
        <taxon>Oomycota</taxon>
        <taxon>Peronosporomycetes</taxon>
        <taxon>Peronosporales</taxon>
        <taxon>Peronosporaceae</taxon>
        <taxon>Bremia</taxon>
    </lineage>
</organism>
<feature type="region of interest" description="Disordered" evidence="3">
    <location>
        <begin position="1784"/>
        <end position="1804"/>
    </location>
</feature>
<evidence type="ECO:0000256" key="2">
    <source>
        <dbReference type="ARBA" id="ARBA00022737"/>
    </source>
</evidence>
<dbReference type="CDD" id="cd06071">
    <property type="entry name" value="Beach"/>
    <property type="match status" value="1"/>
</dbReference>
<evidence type="ECO:0000313" key="6">
    <source>
        <dbReference type="EMBL" id="TDH74412.1"/>
    </source>
</evidence>
<accession>A0A976P0S3</accession>
<keyword evidence="1" id="KW-0853">WD repeat</keyword>
<dbReference type="SUPFAM" id="SSF50729">
    <property type="entry name" value="PH domain-like"/>
    <property type="match status" value="1"/>
</dbReference>
<feature type="region of interest" description="Disordered" evidence="3">
    <location>
        <begin position="3189"/>
        <end position="3212"/>
    </location>
</feature>
<feature type="region of interest" description="Disordered" evidence="3">
    <location>
        <begin position="1846"/>
        <end position="1927"/>
    </location>
</feature>
<proteinExistence type="predicted"/>
<dbReference type="PROSITE" id="PS50197">
    <property type="entry name" value="BEACH"/>
    <property type="match status" value="1"/>
</dbReference>
<feature type="region of interest" description="Disordered" evidence="3">
    <location>
        <begin position="1687"/>
        <end position="1709"/>
    </location>
</feature>
<feature type="compositionally biased region" description="Low complexity" evidence="3">
    <location>
        <begin position="1853"/>
        <end position="1866"/>
    </location>
</feature>
<name>A0A976P0S3_BRELC</name>
<dbReference type="InterPro" id="IPR001680">
    <property type="entry name" value="WD40_rpt"/>
</dbReference>
<feature type="domain" description="BEACH" evidence="4">
    <location>
        <begin position="2075"/>
        <end position="2372"/>
    </location>
</feature>
<dbReference type="Gene3D" id="2.130.10.10">
    <property type="entry name" value="YVTN repeat-like/Quinoprotein amine dehydrogenase"/>
    <property type="match status" value="1"/>
</dbReference>
<dbReference type="SMART" id="SM00320">
    <property type="entry name" value="WD40"/>
    <property type="match status" value="4"/>
</dbReference>
<evidence type="ECO:0008006" key="8">
    <source>
        <dbReference type="Google" id="ProtNLM"/>
    </source>
</evidence>
<dbReference type="SMART" id="SM01026">
    <property type="entry name" value="Beach"/>
    <property type="match status" value="1"/>
</dbReference>
<dbReference type="KEGG" id="blac:94345749"/>
<dbReference type="PANTHER" id="PTHR13743">
    <property type="entry name" value="BEIGE/BEACH-RELATED"/>
    <property type="match status" value="1"/>
</dbReference>
<sequence length="3290" mass="363991">MEESPDTVSVFLTELLGGKEYSKAEAIRLSIRRPSRLKTLFTNIVGVLKESEQLRALEALISLVRSSCGLQREILGFLSERGLFADPNLPLTVLKKLLRVFLYLAYHSVHIDDIQAMLAVFRSMRMVHEEPDDLAVSYYLSTLELIARDSFGPASFFDLNGDVSGLLLPVLPAFPNNGYTFCAWMKFELLPEDVAPLFTFCGKTGVGIMCSFLRSSLILTSFDKRKNDGHVEVPDLVTPGRWHFLCITHTHRQFRGSKVDVYLNAELRQSVRLAYPNTALMVPVVNAFLAMRESTGANALRILLGPTALFGQALPASIINNIRSVDEYDALVFQFNSYISSSTTSSTGGVNTTSGTTGSTNVAGNSTDGLLWAYDARHCDRLKGVCYDSSGNNYHAAAASAGVRLRHAGTFKQAVAQLGGPLICIPLLVTSTTAAVSTVNATATESTDLSSEAVVAIRNSLAGANGALTTQFDEDSDFLKQMSDLIARPMGVRSIPKVVLLIAEIMRHSLVNKFIFRRSQGVRLMALLMRSLPPHYLTNDLFIAIERLRSAVMSDQILADEIYKFLLFNFRIWVNAPVDLQEIMFDKLEVITRKDSKKLSPASTRHFLRCLSWIYWRSSTSTTLRRARDFSPTEIDRLRNRVLAMIRIVLCDSSSSKLIGSVIPVPSKGKEIKSQLSYESTRTLLFCMIGKPSNPMIPGMNIDGTPVQEIVIGTNAGTESATVSSPSRTKSLPESDLDGSGSVVENVPEADLPDLVQLLIELSVESTAPTGMLDLFGRLGGLRIWLPLLEFSNDVIRVMTLRLLRTYLYLKCECTQDPEMVSHPDKIQLSVGDAYLIMHSLKPEERPVSMGVYSEILLMILGVQVTTNDMKVLDGVTAAYDALIDENVLTTATIWHDNMMPAFLGLVRASSVTIRMVAIRHLKIIFASSTVASSINRHVLIFGSISSMGGTATESSTTEQVPIIEAILSLRGNPHGHSENLLALPSSLFGIELHGCPNVPMSRLRDMVLNTQEPDEVRVNALYSIIVQDDVDFVRGLLALHGDGDRKKQGVSASCFNDMSSRMKLALVELMSVCQPSGCVDFITLMSYDVISSMICLEVKTNEMAWFLLQDPFTTLSRFITSTQELEVVVVSLLKITLDKMNEMLSAEMNLRFNEGTPSRESILWRNAESLASLAAAVVLHYDPDTLGQIDPSQLLNSSGLEDEADILVFWKCERTIWHEAELVDSILGIWQHFASHFHSNSDASFARRSSTAHRRHSAALRPMENGLPSPPSLSSAARTNTGPMLGFGFNLPAMNVAPSAPAVTSPPTLLPGKNNITARPHPGGPMRQILQLLLRCLYLVLISDDYETAATSEGSETDELSSVKLRLPANSVFFQRINKLEYFINAMGLGHDIAQFESCFAPSRSNSNGTTSSSGLVTASKSVKAVPGDETTLLLWLIPELSSLIDRVRRKSWSESAVKLASILASLVSEPLRSSDQLAQVLAREEFITNNQEVRRRDRFYHEQMAHARDIRALRRVGMFTEEANEKIRAKHELARISQFTRSSASLGTLSSEGQDHVWLERVKAKDIDDWMKLRVLAKWGVRHVWGVKEEAMGNSVGEDGTIIGLWGDNEFWRVDIYTSSNWIRCRLLPDTDDTITYRYGTTLSSSSTRHEMLSDDLTMPSVDAIVVDDATTLVDSGELIEHVFEEEEDDDESHTMSSGGDGDDSEVLETDEMGYVGLSQRISDVGYLDDYATVALLHDRRSANDRVARTKLQNRIHSSELSSDVVGFTSRVDAAGRSSEFVSTAPLAPPPLEGSTNGPLEPSYVRDRRAVSVDVATTVKSAKGRMNTISTRFSTSIKRLASARSTTVLASSGSDTSQSRRSLSNVSEDGVFVHESQNSTSPETTGDDRMAVTTSTNEVSKPTSPKDTSSSTISTPRVTKKLPSKHEHWKTLGAPFRTKAYLVLPSGVLVHGDLRIGIATIVFEGERVVTMLGIAEAFKSNDDGHAAARQQSAQRLHEAYVSQVKRRVWGVRVIRVIHRRRFLMESQNGLEIYFVDGSSCFFGLEHIGEADLVYATLKERKPPCLAKWGKRLLTADRMLSKSKWTDMWIRREISNFEYLMALNVSAGRSYNDLAQYPVFPWVLKDYESSELRLDDEDTYRDLRRPIGAQTPEAIQRARATFENSDPNAPIPAFHYPHAYSHMQSVLYFLLRLAPITSAVLGSDEQQLHPKAVHEPTFDSIAEAFHMSTHDERHMFELPPEFFYLPELFQSARNKTLARHFFTPGQDYSTTAGLARNVVLPPWASSPYEFVRLHRLALESDYVSRHLHHWIDLIFGYKQSGTPSIDAMNAYHIACYPERLDLSTSSDGVRAKLVQRGTIPMQLFRNAHPARMTQDESLEARYPASHSMALLSSRRQVRRYDLSSKHTAPVTSVRFSNAVNHAVALTALTGSTPGLGSGTGMGAHSTSSTDHGIVVYTTDSDGVVLAKRYLNAVPDTVRSCPFSMVDVDQWWKLPAGCLVSEGVVFYEQMISCGYWDGSWRIHWAADGELLQRIAFHKKPILCMARSEDDFTGDLAVAFGSQDCTVSVWALSKLSASRSRRLFLKKELPVGGLPWVLLVGHTRPVVAVALNVDLDVVVSASKENIVLLHSLRGSMALHALALTPGPFETSVIAHLVLSAQGDTLVHSITTHQPCQSRRYSRANSLFSDDKAQLTVGGLVGTTTGSMVAGALSSSGYVTPSESSDDRFGQQDGMDQQSELYVVSINGHVVSHDKLVTRDESTVEHEKNTRPQVLLERGVLFTRSGEYLITACTTGVDAAVEVRNAGMPGSIVRRIECRRVNATLTSLSMGHDERCIVCGYSDGAVVAYALHFGIADGCKSLVGLDKQARERERAAFAQATKRDLLRQKRREDFIPTFFRGHSIPMEQNTLWVSRQGKSKVPDALYLTTMQKQFALLKQTCNSGDDTYERLLRRLWDALYTRSSCLSSNEKAMTRMVFERVGDTWSRLGFQRPDPTTDFRAGGMLSLDCLVYFASHYTIQAVRMVSSQVPGSHAHTYPWGPAGINLTCMVARLFWKFDGELVREQFMNWPLFETEEAFRLVFSEVFVLFDYLWNEMNANYGNFTSTCGDKKDTRARLYEKLIVCVCLCFDVVVIQATSDRIRSVLNETPGDLNGVLLALRAQSVSVVPTRRKSVEEVASQPLARNCTRHEGLTASDGTRFQPSTPPSKSSRSTWSFTTRLGLGNTHASSCGMDPVETKTLVATTTETSTKSSLKSSTGPTTALLVPTGPDIFAGNDFCELGNPSEDPFACLL</sequence>
<dbReference type="InterPro" id="IPR023362">
    <property type="entry name" value="PH-BEACH_dom"/>
</dbReference>
<dbReference type="PANTHER" id="PTHR13743:SF163">
    <property type="entry name" value="BEACH DOMAIN-CONTAINING PROTEIN"/>
    <property type="match status" value="1"/>
</dbReference>
<dbReference type="PROSITE" id="PS51335">
    <property type="entry name" value="ELMO"/>
    <property type="match status" value="1"/>
</dbReference>
<dbReference type="OrthoDB" id="67155at2759"/>
<evidence type="ECO:0000259" key="5">
    <source>
        <dbReference type="PROSITE" id="PS51335"/>
    </source>
</evidence>
<gene>
    <name evidence="6" type="ORF">CCR75_001977</name>
</gene>
<dbReference type="EMBL" id="SHOA02000003">
    <property type="protein sequence ID" value="TDH74412.1"/>
    <property type="molecule type" value="Genomic_DNA"/>
</dbReference>
<dbReference type="Pfam" id="PF20426">
    <property type="entry name" value="NBCH_WD40"/>
    <property type="match status" value="1"/>
</dbReference>
<dbReference type="InterPro" id="IPR015943">
    <property type="entry name" value="WD40/YVTN_repeat-like_dom_sf"/>
</dbReference>
<dbReference type="InterPro" id="IPR011993">
    <property type="entry name" value="PH-like_dom_sf"/>
</dbReference>
<feature type="compositionally biased region" description="Polar residues" evidence="3">
    <location>
        <begin position="1877"/>
        <end position="1886"/>
    </location>
</feature>
<evidence type="ECO:0000256" key="1">
    <source>
        <dbReference type="ARBA" id="ARBA00022574"/>
    </source>
</evidence>
<feature type="compositionally biased region" description="Low complexity" evidence="3">
    <location>
        <begin position="1902"/>
        <end position="1918"/>
    </location>
</feature>
<keyword evidence="7" id="KW-1185">Reference proteome</keyword>
<dbReference type="Pfam" id="PF04727">
    <property type="entry name" value="ELMO_CED12"/>
    <property type="match status" value="1"/>
</dbReference>
<dbReference type="SUPFAM" id="SSF81837">
    <property type="entry name" value="BEACH domain"/>
    <property type="match status" value="1"/>
</dbReference>
<reference evidence="6 7" key="1">
    <citation type="journal article" date="2021" name="Genome Biol.">
        <title>AFLAP: assembly-free linkage analysis pipeline using k-mers from genome sequencing data.</title>
        <authorList>
            <person name="Fletcher K."/>
            <person name="Zhang L."/>
            <person name="Gil J."/>
            <person name="Han R."/>
            <person name="Cavanaugh K."/>
            <person name="Michelmore R."/>
        </authorList>
    </citation>
    <scope>NUCLEOTIDE SEQUENCE [LARGE SCALE GENOMIC DNA]</scope>
    <source>
        <strain evidence="6 7">SF5</strain>
    </source>
</reference>
<comment type="caution">
    <text evidence="6">The sequence shown here is derived from an EMBL/GenBank/DDBJ whole genome shotgun (WGS) entry which is preliminary data.</text>
</comment>
<dbReference type="Pfam" id="PF14844">
    <property type="entry name" value="PH_BEACH"/>
    <property type="match status" value="1"/>
</dbReference>
<dbReference type="InterPro" id="IPR036372">
    <property type="entry name" value="BEACH_dom_sf"/>
</dbReference>
<dbReference type="Gene3D" id="1.10.1540.10">
    <property type="entry name" value="BEACH domain"/>
    <property type="match status" value="1"/>
</dbReference>